<dbReference type="GO" id="GO:0016747">
    <property type="term" value="F:acyltransferase activity, transferring groups other than amino-acyl groups"/>
    <property type="evidence" value="ECO:0007669"/>
    <property type="project" value="InterPro"/>
</dbReference>
<organism evidence="2 3">
    <name type="scientific">Neocucurbitaria cava</name>
    <dbReference type="NCBI Taxonomy" id="798079"/>
    <lineage>
        <taxon>Eukaryota</taxon>
        <taxon>Fungi</taxon>
        <taxon>Dikarya</taxon>
        <taxon>Ascomycota</taxon>
        <taxon>Pezizomycotina</taxon>
        <taxon>Dothideomycetes</taxon>
        <taxon>Pleosporomycetidae</taxon>
        <taxon>Pleosporales</taxon>
        <taxon>Pleosporineae</taxon>
        <taxon>Cucurbitariaceae</taxon>
        <taxon>Neocucurbitaria</taxon>
    </lineage>
</organism>
<dbReference type="Pfam" id="PF00583">
    <property type="entry name" value="Acetyltransf_1"/>
    <property type="match status" value="1"/>
</dbReference>
<name>A0A9W9CM95_9PLEO</name>
<dbReference type="InterPro" id="IPR016181">
    <property type="entry name" value="Acyl_CoA_acyltransferase"/>
</dbReference>
<sequence>MQPTKSVTSDTRAPTEAILAWRNLSLDDINDLISIANEIHPDLPESIQVFSERINLFPEGCLALEASTSDGKITSELCGYAISHPIIRRQPPALDALLGEISPSADQYYIHDLALLPKARGCGSAQEGVGKLLAIAARYETTALVSVYNSAPFWNRFGFVAGGTDEVLERKLREYGDDAVFLERQNGNHESMARGNTRVV</sequence>
<evidence type="ECO:0000259" key="1">
    <source>
        <dbReference type="PROSITE" id="PS51186"/>
    </source>
</evidence>
<protein>
    <recommendedName>
        <fullName evidence="1">N-acetyltransferase domain-containing protein</fullName>
    </recommendedName>
</protein>
<gene>
    <name evidence="2" type="ORF">N0V83_004511</name>
</gene>
<evidence type="ECO:0000313" key="2">
    <source>
        <dbReference type="EMBL" id="KAJ4371294.1"/>
    </source>
</evidence>
<evidence type="ECO:0000313" key="3">
    <source>
        <dbReference type="Proteomes" id="UP001140560"/>
    </source>
</evidence>
<dbReference type="SUPFAM" id="SSF55729">
    <property type="entry name" value="Acyl-CoA N-acyltransferases (Nat)"/>
    <property type="match status" value="1"/>
</dbReference>
<accession>A0A9W9CM95</accession>
<dbReference type="OrthoDB" id="2445945at2759"/>
<dbReference type="AlphaFoldDB" id="A0A9W9CM95"/>
<comment type="caution">
    <text evidence="2">The sequence shown here is derived from an EMBL/GenBank/DDBJ whole genome shotgun (WGS) entry which is preliminary data.</text>
</comment>
<proteinExistence type="predicted"/>
<dbReference type="InterPro" id="IPR000182">
    <property type="entry name" value="GNAT_dom"/>
</dbReference>
<dbReference type="Gene3D" id="3.40.630.30">
    <property type="match status" value="1"/>
</dbReference>
<feature type="domain" description="N-acetyltransferase" evidence="1">
    <location>
        <begin position="19"/>
        <end position="187"/>
    </location>
</feature>
<dbReference type="EMBL" id="JAPEUY010000007">
    <property type="protein sequence ID" value="KAJ4371294.1"/>
    <property type="molecule type" value="Genomic_DNA"/>
</dbReference>
<dbReference type="Proteomes" id="UP001140560">
    <property type="component" value="Unassembled WGS sequence"/>
</dbReference>
<dbReference type="PROSITE" id="PS51186">
    <property type="entry name" value="GNAT"/>
    <property type="match status" value="1"/>
</dbReference>
<reference evidence="2" key="1">
    <citation type="submission" date="2022-10" db="EMBL/GenBank/DDBJ databases">
        <title>Tapping the CABI collections for fungal endophytes: first genome assemblies for Collariella, Neodidymelliopsis, Ascochyta clinopodiicola, Didymella pomorum, Didymosphaeria variabile, Neocosmospora piperis and Neocucurbitaria cava.</title>
        <authorList>
            <person name="Hill R."/>
        </authorList>
    </citation>
    <scope>NUCLEOTIDE SEQUENCE</scope>
    <source>
        <strain evidence="2">IMI 356814</strain>
    </source>
</reference>
<keyword evidence="3" id="KW-1185">Reference proteome</keyword>